<feature type="compositionally biased region" description="Polar residues" evidence="1">
    <location>
        <begin position="1"/>
        <end position="13"/>
    </location>
</feature>
<gene>
    <name evidence="2" type="ORF">OHC33_010822</name>
</gene>
<keyword evidence="3" id="KW-1185">Reference proteome</keyword>
<organism evidence="2 3">
    <name type="scientific">Knufia fluminis</name>
    <dbReference type="NCBI Taxonomy" id="191047"/>
    <lineage>
        <taxon>Eukaryota</taxon>
        <taxon>Fungi</taxon>
        <taxon>Dikarya</taxon>
        <taxon>Ascomycota</taxon>
        <taxon>Pezizomycotina</taxon>
        <taxon>Eurotiomycetes</taxon>
        <taxon>Chaetothyriomycetidae</taxon>
        <taxon>Chaetothyriales</taxon>
        <taxon>Trichomeriaceae</taxon>
        <taxon>Knufia</taxon>
    </lineage>
</organism>
<comment type="caution">
    <text evidence="2">The sequence shown here is derived from an EMBL/GenBank/DDBJ whole genome shotgun (WGS) entry which is preliminary data.</text>
</comment>
<feature type="compositionally biased region" description="Polar residues" evidence="1">
    <location>
        <begin position="22"/>
        <end position="32"/>
    </location>
</feature>
<reference evidence="2 3" key="1">
    <citation type="submission" date="2022-12" db="EMBL/GenBank/DDBJ databases">
        <title>Genomic features and morphological characterization of a novel Knufia sp. strain isolated from spacecraft assembly facility.</title>
        <authorList>
            <person name="Teixeira M."/>
            <person name="Chander A.M."/>
            <person name="Stajich J.E."/>
            <person name="Venkateswaran K."/>
        </authorList>
    </citation>
    <scope>NUCLEOTIDE SEQUENCE [LARGE SCALE GENOMIC DNA]</scope>
    <source>
        <strain evidence="2 3">FJI-L2-BK-P2</strain>
    </source>
</reference>
<evidence type="ECO:0000313" key="3">
    <source>
        <dbReference type="Proteomes" id="UP001316803"/>
    </source>
</evidence>
<name>A0AAN8I287_9EURO</name>
<proteinExistence type="predicted"/>
<protein>
    <submittedName>
        <fullName evidence="2">Uncharacterized protein</fullName>
    </submittedName>
</protein>
<dbReference type="Proteomes" id="UP001316803">
    <property type="component" value="Unassembled WGS sequence"/>
</dbReference>
<evidence type="ECO:0000256" key="1">
    <source>
        <dbReference type="SAM" id="MobiDB-lite"/>
    </source>
</evidence>
<dbReference type="AlphaFoldDB" id="A0AAN8I287"/>
<dbReference type="EMBL" id="JAKLMC020000052">
    <property type="protein sequence ID" value="KAK5948169.1"/>
    <property type="molecule type" value="Genomic_DNA"/>
</dbReference>
<feature type="region of interest" description="Disordered" evidence="1">
    <location>
        <begin position="1"/>
        <end position="51"/>
    </location>
</feature>
<accession>A0AAN8I287</accession>
<evidence type="ECO:0000313" key="2">
    <source>
        <dbReference type="EMBL" id="KAK5948169.1"/>
    </source>
</evidence>
<sequence>MPPHFTTTSPSEISTKRKRPDASSTEESNSELQMDHDLDNGRASKHTKTTIDATTRAELKVELKVEPISELKQELKEELKAEVKAELKEELIAELMAAKMQITTSKDKINEVRQLYSSTIVAIERRIDQLNDQVMDMIGSTPNSSGITTADYAAALRRHIPAAKAVTQRDTKIGFDLLMYMADASHADMDASQTMCGTEYDESSEVFEDLDELLVRQIEKMQAEPPLAAIEADVQPGSLPGERKAAYLGAGGCQGRRIQREQIPNSLWAPLALRDLGDQRDYLDEYGVGSYFPKCIARLKEICNDGVVRPSRPLAISSDSSN</sequence>
<feature type="compositionally biased region" description="Basic and acidic residues" evidence="1">
    <location>
        <begin position="33"/>
        <end position="42"/>
    </location>
</feature>